<evidence type="ECO:0000256" key="8">
    <source>
        <dbReference type="ARBA" id="ARBA00022824"/>
    </source>
</evidence>
<comment type="pathway">
    <text evidence="15">Phospholipid metabolism.</text>
</comment>
<keyword evidence="7 19" id="KW-0812">Transmembrane</keyword>
<dbReference type="GO" id="GO:0047184">
    <property type="term" value="F:1-acylglycerophosphocholine O-acyltransferase activity"/>
    <property type="evidence" value="ECO:0007669"/>
    <property type="project" value="UniProtKB-EC"/>
</dbReference>
<evidence type="ECO:0000256" key="19">
    <source>
        <dbReference type="SAM" id="Phobius"/>
    </source>
</evidence>
<keyword evidence="21" id="KW-1185">Reference proteome</keyword>
<feature type="transmembrane region" description="Helical" evidence="19">
    <location>
        <begin position="339"/>
        <end position="355"/>
    </location>
</feature>
<dbReference type="Pfam" id="PF03062">
    <property type="entry name" value="MBOAT"/>
    <property type="match status" value="1"/>
</dbReference>
<keyword evidence="6" id="KW-0808">Transferase</keyword>
<dbReference type="EMBL" id="LR900790">
    <property type="protein sequence ID" value="CAD7246913.1"/>
    <property type="molecule type" value="Genomic_DNA"/>
</dbReference>
<evidence type="ECO:0000256" key="14">
    <source>
        <dbReference type="ARBA" id="ARBA00023315"/>
    </source>
</evidence>
<keyword evidence="9 19" id="KW-1133">Transmembrane helix</keyword>
<sequence>MDWWFEASRSKGTGIISSLSEVTGSSEAGIRLLLTLLLTYPSAFLHRKFLAKKEAELQHIFFILCGKDAIHSVVCIWVLHLNFLLGIPAVYTVAFQFTFQMFYLLAGYYFTESDTYDIKWTMPHCVLTLRLIGIAFDVYDGTKKPEELSPEQKIRALKQTPSLLEILGHAYFPSSFVVGPQFPIRRYLEYTSRAYSHIFLDENECVRVGIIRGLLAFLYLGLHFLGVLYIPTDHVTTSAFTEKPFYIKLLLIGLWGKLNMSKYLACWLLAEGSCIVSGLAYNGKTPDGKNKWNGTCNIELIPFETATQFSDMIRCFNINTNAWVASYVYKRLKWLKQKMVSHACALLFLAFWHGLHSGYYVTFLNEFIVINVERDFYEMYDRSKWGQKPWRSLWVKVPCIMLKTVWLWCGLSYCVVPFLLFKTWKWVTVYSGVYWYIHIIFILYPLYRGQLKKAMGRMAHKDKDEPAVLNGLAHSHSH</sequence>
<evidence type="ECO:0000256" key="7">
    <source>
        <dbReference type="ARBA" id="ARBA00022692"/>
    </source>
</evidence>
<dbReference type="GO" id="GO:0030258">
    <property type="term" value="P:lipid modification"/>
    <property type="evidence" value="ECO:0007669"/>
    <property type="project" value="TreeGrafter"/>
</dbReference>
<dbReference type="GO" id="GO:0005783">
    <property type="term" value="C:endoplasmic reticulum"/>
    <property type="evidence" value="ECO:0007669"/>
    <property type="project" value="UniProtKB-SubCell"/>
</dbReference>
<dbReference type="GO" id="GO:0016020">
    <property type="term" value="C:membrane"/>
    <property type="evidence" value="ECO:0007669"/>
    <property type="project" value="UniProtKB-SubCell"/>
</dbReference>
<reference evidence="20" key="1">
    <citation type="submission" date="2020-11" db="EMBL/GenBank/DDBJ databases">
        <authorList>
            <person name="Tran Van P."/>
        </authorList>
    </citation>
    <scope>NUCLEOTIDE SEQUENCE</scope>
</reference>
<keyword evidence="8" id="KW-0256">Endoplasmic reticulum</keyword>
<evidence type="ECO:0000256" key="11">
    <source>
        <dbReference type="ARBA" id="ARBA00023136"/>
    </source>
</evidence>
<comment type="pathway">
    <text evidence="3">Lipid metabolism; phospholipid metabolism.</text>
</comment>
<evidence type="ECO:0000256" key="9">
    <source>
        <dbReference type="ARBA" id="ARBA00022989"/>
    </source>
</evidence>
<dbReference type="AlphaFoldDB" id="A0A7R8XGK8"/>
<evidence type="ECO:0000256" key="18">
    <source>
        <dbReference type="ARBA" id="ARBA00039721"/>
    </source>
</evidence>
<dbReference type="InterPro" id="IPR004299">
    <property type="entry name" value="MBOAT_fam"/>
</dbReference>
<gene>
    <name evidence="20" type="ORF">DSTB1V02_LOCUS6755</name>
</gene>
<evidence type="ECO:0000256" key="15">
    <source>
        <dbReference type="ARBA" id="ARBA00025707"/>
    </source>
</evidence>
<evidence type="ECO:0000313" key="20">
    <source>
        <dbReference type="EMBL" id="CAD7246913.1"/>
    </source>
</evidence>
<evidence type="ECO:0000256" key="10">
    <source>
        <dbReference type="ARBA" id="ARBA00023098"/>
    </source>
</evidence>
<proteinExistence type="inferred from homology"/>
<evidence type="ECO:0000256" key="4">
    <source>
        <dbReference type="ARBA" id="ARBA00010323"/>
    </source>
</evidence>
<dbReference type="EC" id="2.3.1.23" evidence="16"/>
<dbReference type="EC" id="2.3.1.n6" evidence="17"/>
<accession>A0A7R8XGK8</accession>
<comment type="similarity">
    <text evidence="4">Belongs to the membrane-bound acyltransferase family.</text>
</comment>
<dbReference type="EMBL" id="CAJPEV010001273">
    <property type="protein sequence ID" value="CAG0891785.1"/>
    <property type="molecule type" value="Genomic_DNA"/>
</dbReference>
<feature type="transmembrane region" description="Helical" evidence="19">
    <location>
        <begin position="427"/>
        <end position="447"/>
    </location>
</feature>
<dbReference type="Proteomes" id="UP000677054">
    <property type="component" value="Unassembled WGS sequence"/>
</dbReference>
<keyword evidence="14" id="KW-0012">Acyltransferase</keyword>
<keyword evidence="11 19" id="KW-0472">Membrane</keyword>
<dbReference type="GO" id="GO:0006656">
    <property type="term" value="P:phosphatidylcholine biosynthetic process"/>
    <property type="evidence" value="ECO:0007669"/>
    <property type="project" value="TreeGrafter"/>
</dbReference>
<dbReference type="InterPro" id="IPR049941">
    <property type="entry name" value="LPLAT_7/PORCN-like"/>
</dbReference>
<name>A0A7R8XGK8_9CRUS</name>
<evidence type="ECO:0000256" key="13">
    <source>
        <dbReference type="ARBA" id="ARBA00023264"/>
    </source>
</evidence>
<organism evidence="20">
    <name type="scientific">Darwinula stevensoni</name>
    <dbReference type="NCBI Taxonomy" id="69355"/>
    <lineage>
        <taxon>Eukaryota</taxon>
        <taxon>Metazoa</taxon>
        <taxon>Ecdysozoa</taxon>
        <taxon>Arthropoda</taxon>
        <taxon>Crustacea</taxon>
        <taxon>Oligostraca</taxon>
        <taxon>Ostracoda</taxon>
        <taxon>Podocopa</taxon>
        <taxon>Podocopida</taxon>
        <taxon>Darwinulocopina</taxon>
        <taxon>Darwinuloidea</taxon>
        <taxon>Darwinulidae</taxon>
        <taxon>Darwinula</taxon>
    </lineage>
</organism>
<evidence type="ECO:0000256" key="6">
    <source>
        <dbReference type="ARBA" id="ARBA00022679"/>
    </source>
</evidence>
<evidence type="ECO:0000256" key="1">
    <source>
        <dbReference type="ARBA" id="ARBA00004141"/>
    </source>
</evidence>
<keyword evidence="10" id="KW-0443">Lipid metabolism</keyword>
<dbReference type="GO" id="GO:0071617">
    <property type="term" value="F:lysophospholipid acyltransferase activity"/>
    <property type="evidence" value="ECO:0007669"/>
    <property type="project" value="TreeGrafter"/>
</dbReference>
<dbReference type="PANTHER" id="PTHR13906">
    <property type="entry name" value="PORCUPINE"/>
    <property type="match status" value="1"/>
</dbReference>
<evidence type="ECO:0000256" key="3">
    <source>
        <dbReference type="ARBA" id="ARBA00005074"/>
    </source>
</evidence>
<dbReference type="OrthoDB" id="5974730at2759"/>
<keyword evidence="12" id="KW-0594">Phospholipid biosynthesis</keyword>
<comment type="subcellular location">
    <subcellularLocation>
        <location evidence="2">Endoplasmic reticulum</location>
    </subcellularLocation>
    <subcellularLocation>
        <location evidence="1">Membrane</location>
        <topology evidence="1">Multi-pass membrane protein</topology>
    </subcellularLocation>
</comment>
<protein>
    <recommendedName>
        <fullName evidence="18">Lysophospholipid acyltransferase 5</fullName>
        <ecNumber evidence="16">2.3.1.23</ecNumber>
        <ecNumber evidence="17">2.3.1.n6</ecNumber>
    </recommendedName>
</protein>
<feature type="transmembrane region" description="Helical" evidence="19">
    <location>
        <begin position="210"/>
        <end position="230"/>
    </location>
</feature>
<evidence type="ECO:0000256" key="5">
    <source>
        <dbReference type="ARBA" id="ARBA00022516"/>
    </source>
</evidence>
<feature type="transmembrane region" description="Helical" evidence="19">
    <location>
        <begin position="400"/>
        <end position="421"/>
    </location>
</feature>
<evidence type="ECO:0000256" key="2">
    <source>
        <dbReference type="ARBA" id="ARBA00004240"/>
    </source>
</evidence>
<keyword evidence="5" id="KW-0444">Lipid biosynthesis</keyword>
<evidence type="ECO:0000256" key="16">
    <source>
        <dbReference type="ARBA" id="ARBA00026120"/>
    </source>
</evidence>
<evidence type="ECO:0000256" key="17">
    <source>
        <dbReference type="ARBA" id="ARBA00038923"/>
    </source>
</evidence>
<keyword evidence="13" id="KW-1208">Phospholipid metabolism</keyword>
<dbReference type="PANTHER" id="PTHR13906:SF14">
    <property type="entry name" value="LYSOPHOSPHOLIPID ACYLTRANSFERASE 5"/>
    <property type="match status" value="1"/>
</dbReference>
<evidence type="ECO:0000313" key="21">
    <source>
        <dbReference type="Proteomes" id="UP000677054"/>
    </source>
</evidence>
<evidence type="ECO:0000256" key="12">
    <source>
        <dbReference type="ARBA" id="ARBA00023209"/>
    </source>
</evidence>